<feature type="transmembrane region" description="Helical" evidence="1">
    <location>
        <begin position="47"/>
        <end position="66"/>
    </location>
</feature>
<protein>
    <submittedName>
        <fullName evidence="2">Uncharacterized protein</fullName>
    </submittedName>
</protein>
<proteinExistence type="predicted"/>
<keyword evidence="1" id="KW-1133">Transmembrane helix</keyword>
<dbReference type="Proteomes" id="UP000305792">
    <property type="component" value="Unassembled WGS sequence"/>
</dbReference>
<gene>
    <name evidence="2" type="ORF">E9998_09805</name>
</gene>
<sequence>MSTRTRRLLTPVTAAAAALLLWAVAVPLAGADLTVDQGGTEQTVGPAMTAFAALAIGYAAWGLLALLERFTARGTRTWTIIAAAFLAVSLLGPLGAVNTAATLVLLGMHLLVGAVVITGLARR</sequence>
<reference evidence="2 3" key="1">
    <citation type="journal article" date="2018" name="Int. J. Syst. Evol. Microbiol.">
        <title>Glycomyces paridis sp. nov., isolated from the medicinal plant Paris polyphylla.</title>
        <authorList>
            <person name="Fang X.M."/>
            <person name="Bai J.L."/>
            <person name="Su J."/>
            <person name="Zhao L.L."/>
            <person name="Liu H.Y."/>
            <person name="Ma B.P."/>
            <person name="Zhang Y.Q."/>
            <person name="Yu L.Y."/>
        </authorList>
    </citation>
    <scope>NUCLEOTIDE SEQUENCE [LARGE SCALE GENOMIC DNA]</scope>
    <source>
        <strain evidence="2 3">CPCC 204357</strain>
    </source>
</reference>
<dbReference type="Pfam" id="PF19545">
    <property type="entry name" value="DUF6069"/>
    <property type="match status" value="1"/>
</dbReference>
<dbReference type="RefSeq" id="WP_136529525.1">
    <property type="nucleotide sequence ID" value="NZ_STGX01000006.1"/>
</dbReference>
<comment type="caution">
    <text evidence="2">The sequence shown here is derived from an EMBL/GenBank/DDBJ whole genome shotgun (WGS) entry which is preliminary data.</text>
</comment>
<keyword evidence="3" id="KW-1185">Reference proteome</keyword>
<feature type="transmembrane region" description="Helical" evidence="1">
    <location>
        <begin position="78"/>
        <end position="97"/>
    </location>
</feature>
<keyword evidence="1" id="KW-0472">Membrane</keyword>
<evidence type="ECO:0000256" key="1">
    <source>
        <dbReference type="SAM" id="Phobius"/>
    </source>
</evidence>
<dbReference type="OrthoDB" id="5008026at2"/>
<dbReference type="InterPro" id="IPR045713">
    <property type="entry name" value="DUF6069"/>
</dbReference>
<organism evidence="2 3">
    <name type="scientific">Glycomyces paridis</name>
    <dbReference type="NCBI Taxonomy" id="2126555"/>
    <lineage>
        <taxon>Bacteria</taxon>
        <taxon>Bacillati</taxon>
        <taxon>Actinomycetota</taxon>
        <taxon>Actinomycetes</taxon>
        <taxon>Glycomycetales</taxon>
        <taxon>Glycomycetaceae</taxon>
        <taxon>Glycomyces</taxon>
    </lineage>
</organism>
<dbReference type="EMBL" id="STGX01000006">
    <property type="protein sequence ID" value="THV29031.1"/>
    <property type="molecule type" value="Genomic_DNA"/>
</dbReference>
<feature type="transmembrane region" description="Helical" evidence="1">
    <location>
        <begin position="103"/>
        <end position="121"/>
    </location>
</feature>
<evidence type="ECO:0000313" key="3">
    <source>
        <dbReference type="Proteomes" id="UP000305792"/>
    </source>
</evidence>
<evidence type="ECO:0000313" key="2">
    <source>
        <dbReference type="EMBL" id="THV29031.1"/>
    </source>
</evidence>
<accession>A0A4S8PGI9</accession>
<name>A0A4S8PGI9_9ACTN</name>
<keyword evidence="1" id="KW-0812">Transmembrane</keyword>
<dbReference type="AlphaFoldDB" id="A0A4S8PGI9"/>